<feature type="domain" description="NADP-dependent oxidoreductase" evidence="4">
    <location>
        <begin position="29"/>
        <end position="330"/>
    </location>
</feature>
<keyword evidence="6" id="KW-1185">Reference proteome</keyword>
<dbReference type="PRINTS" id="PR00069">
    <property type="entry name" value="ALDKETRDTASE"/>
</dbReference>
<evidence type="ECO:0000313" key="6">
    <source>
        <dbReference type="Proteomes" id="UP000192927"/>
    </source>
</evidence>
<dbReference type="InterPro" id="IPR050523">
    <property type="entry name" value="AKR_Detox_Biosynth"/>
</dbReference>
<dbReference type="SUPFAM" id="SSF51430">
    <property type="entry name" value="NAD(P)-linked oxidoreductase"/>
    <property type="match status" value="1"/>
</dbReference>
<keyword evidence="1" id="KW-0521">NADP</keyword>
<keyword evidence="2" id="KW-0560">Oxidoreductase</keyword>
<evidence type="ECO:0000256" key="2">
    <source>
        <dbReference type="ARBA" id="ARBA00023002"/>
    </source>
</evidence>
<evidence type="ECO:0000256" key="3">
    <source>
        <dbReference type="ARBA" id="ARBA00038157"/>
    </source>
</evidence>
<reference evidence="6" key="1">
    <citation type="submission" date="2017-03" db="EMBL/GenBank/DDBJ databases">
        <authorList>
            <person name="Sharma R."/>
            <person name="Thines M."/>
        </authorList>
    </citation>
    <scope>NUCLEOTIDE SEQUENCE [LARGE SCALE GENOMIC DNA]</scope>
</reference>
<protein>
    <submittedName>
        <fullName evidence="5">Norsolorinic acid reductase</fullName>
    </submittedName>
</protein>
<proteinExistence type="inferred from homology"/>
<dbReference type="Proteomes" id="UP000192927">
    <property type="component" value="Unassembled WGS sequence"/>
</dbReference>
<dbReference type="AlphaFoldDB" id="A0A1W5DAV8"/>
<sequence>MAFALAPQPKSLLGRHRLLSPTAGVKVSPLCLGAMNFGDSWKEFMGECSKETAFEMLDFFHSQGGNFIDTANNYQSEESEMWIGEWMKARGVRDQMVVATKFTTGWLAYKGHDNIINSNFGGNNSKSLMLSVRDSLKKLQTDYIDVLYVHWWDFTTSIPELMQSLNQLVATGKVLYLGISDTPAWIVSKANEYARNHGLRQFVVYQGRWSAARRDFERDIIPMCKAEGMGLAPWGALGGGNFKTEEERKKSEGRKMRAPSENEIKISEVLEKIAKEKGTVITSVALAYVMQKTPYVCPIVGGRKVDHLKGNIEALSLVLSGKDYEEIEAATDFDVGFPLNFLSNKPGGAQGPADVWLANITGHFDFVEDQKPITPAKSDA</sequence>
<evidence type="ECO:0000259" key="4">
    <source>
        <dbReference type="Pfam" id="PF00248"/>
    </source>
</evidence>
<comment type="similarity">
    <text evidence="3">Belongs to the aldo/keto reductase family. Aldo/keto reductase 2 subfamily.</text>
</comment>
<dbReference type="EMBL" id="FWEW01003658">
    <property type="protein sequence ID" value="SLM40303.1"/>
    <property type="molecule type" value="Genomic_DNA"/>
</dbReference>
<dbReference type="GO" id="GO:0016491">
    <property type="term" value="F:oxidoreductase activity"/>
    <property type="evidence" value="ECO:0007669"/>
    <property type="project" value="UniProtKB-KW"/>
</dbReference>
<organism evidence="5 6">
    <name type="scientific">Lasallia pustulata</name>
    <dbReference type="NCBI Taxonomy" id="136370"/>
    <lineage>
        <taxon>Eukaryota</taxon>
        <taxon>Fungi</taxon>
        <taxon>Dikarya</taxon>
        <taxon>Ascomycota</taxon>
        <taxon>Pezizomycotina</taxon>
        <taxon>Lecanoromycetes</taxon>
        <taxon>OSLEUM clade</taxon>
        <taxon>Umbilicariomycetidae</taxon>
        <taxon>Umbilicariales</taxon>
        <taxon>Umbilicariaceae</taxon>
        <taxon>Lasallia</taxon>
    </lineage>
</organism>
<dbReference type="Pfam" id="PF00248">
    <property type="entry name" value="Aldo_ket_red"/>
    <property type="match status" value="1"/>
</dbReference>
<dbReference type="PANTHER" id="PTHR43364:SF7">
    <property type="entry name" value="NADP-DEPENDENT OXIDOREDUCTASE DOMAIN-CONTAINING PROTEIN-RELATED"/>
    <property type="match status" value="1"/>
</dbReference>
<accession>A0A1W5DAV8</accession>
<dbReference type="InterPro" id="IPR020471">
    <property type="entry name" value="AKR"/>
</dbReference>
<name>A0A1W5DAV8_9LECA</name>
<evidence type="ECO:0000256" key="1">
    <source>
        <dbReference type="ARBA" id="ARBA00022857"/>
    </source>
</evidence>
<dbReference type="CDD" id="cd19146">
    <property type="entry name" value="AKR_AKR9A1-2"/>
    <property type="match status" value="1"/>
</dbReference>
<dbReference type="InterPro" id="IPR036812">
    <property type="entry name" value="NAD(P)_OxRdtase_dom_sf"/>
</dbReference>
<dbReference type="PANTHER" id="PTHR43364">
    <property type="entry name" value="NADH-SPECIFIC METHYLGLYOXAL REDUCTASE-RELATED"/>
    <property type="match status" value="1"/>
</dbReference>
<dbReference type="InterPro" id="IPR023210">
    <property type="entry name" value="NADP_OxRdtase_dom"/>
</dbReference>
<dbReference type="Gene3D" id="3.20.20.100">
    <property type="entry name" value="NADP-dependent oxidoreductase domain"/>
    <property type="match status" value="1"/>
</dbReference>
<evidence type="ECO:0000313" key="5">
    <source>
        <dbReference type="EMBL" id="SLM40303.1"/>
    </source>
</evidence>